<dbReference type="Pfam" id="PF01311">
    <property type="entry name" value="Bac_export_1"/>
    <property type="match status" value="1"/>
</dbReference>
<evidence type="ECO:0000256" key="4">
    <source>
        <dbReference type="ARBA" id="ARBA00022475"/>
    </source>
</evidence>
<evidence type="ECO:0000256" key="8">
    <source>
        <dbReference type="ARBA" id="ARBA00023143"/>
    </source>
</evidence>
<evidence type="ECO:0000313" key="12">
    <source>
        <dbReference type="EMBL" id="POP50606.1"/>
    </source>
</evidence>
<comment type="function">
    <text evidence="1 10">Role in flagellar biosynthesis.</text>
</comment>
<evidence type="ECO:0000256" key="6">
    <source>
        <dbReference type="ARBA" id="ARBA00022989"/>
    </source>
</evidence>
<dbReference type="GO" id="GO:0006605">
    <property type="term" value="P:protein targeting"/>
    <property type="evidence" value="ECO:0007669"/>
    <property type="project" value="UniProtKB-UniRule"/>
</dbReference>
<keyword evidence="12" id="KW-0966">Cell projection</keyword>
<evidence type="ECO:0000256" key="10">
    <source>
        <dbReference type="RuleBase" id="RU362071"/>
    </source>
</evidence>
<keyword evidence="12" id="KW-0282">Flagellum</keyword>
<dbReference type="EMBL" id="PQGE01000001">
    <property type="protein sequence ID" value="POP47595.1"/>
    <property type="molecule type" value="Genomic_DNA"/>
</dbReference>
<comment type="caution">
    <text evidence="12">The sequence shown here is derived from an EMBL/GenBank/DDBJ whole genome shotgun (WGS) entry which is preliminary data.</text>
</comment>
<evidence type="ECO:0000256" key="7">
    <source>
        <dbReference type="ARBA" id="ARBA00023136"/>
    </source>
</evidence>
<keyword evidence="13" id="KW-1185">Reference proteome</keyword>
<evidence type="ECO:0000256" key="9">
    <source>
        <dbReference type="NCBIfam" id="TIGR01400"/>
    </source>
</evidence>
<evidence type="ECO:0000313" key="13">
    <source>
        <dbReference type="Proteomes" id="UP000237073"/>
    </source>
</evidence>
<dbReference type="EMBL" id="PQGD01000001">
    <property type="protein sequence ID" value="POP50606.1"/>
    <property type="molecule type" value="Genomic_DNA"/>
</dbReference>
<dbReference type="OrthoDB" id="9797790at2"/>
<keyword evidence="5 10" id="KW-0812">Transmembrane</keyword>
<dbReference type="RefSeq" id="WP_103674068.1">
    <property type="nucleotide sequence ID" value="NZ_PQGD01000001.1"/>
</dbReference>
<evidence type="ECO:0000313" key="14">
    <source>
        <dbReference type="Proteomes" id="UP000247005"/>
    </source>
</evidence>
<dbReference type="PANTHER" id="PTHR30065">
    <property type="entry name" value="FLAGELLAR BIOSYNTHETIC PROTEIN FLIR"/>
    <property type="match status" value="1"/>
</dbReference>
<dbReference type="GO" id="GO:0005886">
    <property type="term" value="C:plasma membrane"/>
    <property type="evidence" value="ECO:0007669"/>
    <property type="project" value="UniProtKB-SubCell"/>
</dbReference>
<dbReference type="GO" id="GO:0044780">
    <property type="term" value="P:bacterial-type flagellum assembly"/>
    <property type="evidence" value="ECO:0007669"/>
    <property type="project" value="UniProtKB-UniRule"/>
</dbReference>
<protein>
    <recommendedName>
        <fullName evidence="3 9">Flagellar biosynthetic protein FliR</fullName>
    </recommendedName>
</protein>
<feature type="transmembrane region" description="Helical" evidence="10">
    <location>
        <begin position="78"/>
        <end position="99"/>
    </location>
</feature>
<keyword evidence="12" id="KW-0969">Cilium</keyword>
<keyword evidence="7 10" id="KW-0472">Membrane</keyword>
<gene>
    <name evidence="12" type="primary">fliR</name>
    <name evidence="12" type="ORF">CHU32_00100</name>
    <name evidence="11" type="ORF">CHU33_00100</name>
</gene>
<feature type="transmembrane region" description="Helical" evidence="10">
    <location>
        <begin position="213"/>
        <end position="237"/>
    </location>
</feature>
<reference evidence="13 14" key="1">
    <citation type="submission" date="2018-01" db="EMBL/GenBank/DDBJ databases">
        <title>Superficieibacter electus gen. nov., sp. nov., an extended-spectrum beta-lactamase possessing member of the Enterobacteriaceae family, isolated from intensive care unit surfaces.</title>
        <authorList>
            <person name="Potter R.F."/>
            <person name="D'Souza A.W."/>
        </authorList>
    </citation>
    <scope>NUCLEOTIDE SEQUENCE [LARGE SCALE GENOMIC DNA]</scope>
    <source>
        <strain evidence="12 14">BP-1</strain>
        <strain evidence="11 13">BP-2</strain>
    </source>
</reference>
<dbReference type="GO" id="GO:0009425">
    <property type="term" value="C:bacterial-type flagellum basal body"/>
    <property type="evidence" value="ECO:0007669"/>
    <property type="project" value="UniProtKB-SubCell"/>
</dbReference>
<evidence type="ECO:0000313" key="11">
    <source>
        <dbReference type="EMBL" id="POP47595.1"/>
    </source>
</evidence>
<keyword evidence="4 10" id="KW-1003">Cell membrane</keyword>
<proteinExistence type="inferred from homology"/>
<dbReference type="InterPro" id="IPR006303">
    <property type="entry name" value="FliR"/>
</dbReference>
<dbReference type="Proteomes" id="UP000237073">
    <property type="component" value="Unassembled WGS sequence"/>
</dbReference>
<evidence type="ECO:0000256" key="1">
    <source>
        <dbReference type="ARBA" id="ARBA00002578"/>
    </source>
</evidence>
<evidence type="ECO:0000256" key="2">
    <source>
        <dbReference type="ARBA" id="ARBA00009772"/>
    </source>
</evidence>
<comment type="subcellular location">
    <subcellularLocation>
        <location evidence="10">Cell membrane</location>
        <topology evidence="10">Multi-pass membrane protein</topology>
    </subcellularLocation>
    <subcellularLocation>
        <location evidence="10">Bacterial flagellum basal body</location>
    </subcellularLocation>
</comment>
<comment type="similarity">
    <text evidence="2 10">Belongs to the FliR/MopE/SpaR family.</text>
</comment>
<dbReference type="InterPro" id="IPR002010">
    <property type="entry name" value="T3SS_IM_R"/>
</dbReference>
<evidence type="ECO:0000256" key="3">
    <source>
        <dbReference type="ARBA" id="ARBA00021717"/>
    </source>
</evidence>
<dbReference type="PRINTS" id="PR00953">
    <property type="entry name" value="TYPE3IMRPROT"/>
</dbReference>
<name>A0A2P5GVL0_9ENTR</name>
<organism evidence="12 14">
    <name type="scientific">Superficieibacter electus</name>
    <dbReference type="NCBI Taxonomy" id="2022662"/>
    <lineage>
        <taxon>Bacteria</taxon>
        <taxon>Pseudomonadati</taxon>
        <taxon>Pseudomonadota</taxon>
        <taxon>Gammaproteobacteria</taxon>
        <taxon>Enterobacterales</taxon>
        <taxon>Enterobacteriaceae</taxon>
        <taxon>Superficieibacter</taxon>
    </lineage>
</organism>
<dbReference type="Proteomes" id="UP000247005">
    <property type="component" value="Unassembled WGS sequence"/>
</dbReference>
<keyword evidence="6 10" id="KW-1133">Transmembrane helix</keyword>
<feature type="transmembrane region" description="Helical" evidence="10">
    <location>
        <begin position="128"/>
        <end position="148"/>
    </location>
</feature>
<evidence type="ECO:0000256" key="5">
    <source>
        <dbReference type="ARBA" id="ARBA00022692"/>
    </source>
</evidence>
<accession>A0A2P5GVL0</accession>
<dbReference type="NCBIfam" id="TIGR01400">
    <property type="entry name" value="fliR"/>
    <property type="match status" value="1"/>
</dbReference>
<feature type="transmembrane region" description="Helical" evidence="10">
    <location>
        <begin position="46"/>
        <end position="66"/>
    </location>
</feature>
<feature type="transmembrane region" description="Helical" evidence="10">
    <location>
        <begin position="15"/>
        <end position="34"/>
    </location>
</feature>
<dbReference type="AlphaFoldDB" id="A0A2P5GVL0"/>
<keyword evidence="8 10" id="KW-0975">Bacterial flagellum</keyword>
<feature type="transmembrane region" description="Helical" evidence="10">
    <location>
        <begin position="168"/>
        <end position="201"/>
    </location>
</feature>
<sequence length="264" mass="28610">MVQVTSDQWLCWLSLYFWPLLRVLALVSTAPILSEKSVPKRVKIGLAVLITLIIAPTLPATKVPLFSVEALGLGLEQILIGIALGFTMQFAFAAIRTAGEVIGLQMGLSFATFVDPASNLNMPVLARLMDMLALLLFLTFNGHLWLISMLSDTFHTLPIGGVPLNSNAFLALTRAGGLIFLNGLMLALPVITLLLTLNLALGMLNRMAPQLSVFVIGFPLTLSVGILLMSVLMPLIAPFCEHLFSEIFNLLADIISELPKITSR</sequence>
<dbReference type="PANTHER" id="PTHR30065:SF8">
    <property type="entry name" value="FLAGELLAR BIOSYNTHETIC PROTEIN FLIR"/>
    <property type="match status" value="1"/>
</dbReference>